<evidence type="ECO:0000259" key="1">
    <source>
        <dbReference type="Pfam" id="PF13356"/>
    </source>
</evidence>
<dbReference type="EMBL" id="JACEGD010000040">
    <property type="protein sequence ID" value="MBH5391071.1"/>
    <property type="molecule type" value="Genomic_DNA"/>
</dbReference>
<accession>A0ABS0PCW6</accession>
<dbReference type="InterPro" id="IPR025166">
    <property type="entry name" value="Integrase_DNA_bind_dom"/>
</dbReference>
<organism evidence="2 3">
    <name type="scientific">Bradyrhizobium diversitatis</name>
    <dbReference type="NCBI Taxonomy" id="2755406"/>
    <lineage>
        <taxon>Bacteria</taxon>
        <taxon>Pseudomonadati</taxon>
        <taxon>Pseudomonadota</taxon>
        <taxon>Alphaproteobacteria</taxon>
        <taxon>Hyphomicrobiales</taxon>
        <taxon>Nitrobacteraceae</taxon>
        <taxon>Bradyrhizobium</taxon>
    </lineage>
</organism>
<sequence>MKAITTDVQVRNLKAAAEDYRRTVGGNLYLLIKTNGSKLWRYDYKVGTRKTLAIGAYPEVSLSDAMTARDNAPVSSSAALIRRTIAIRSAASPLLQGPSSSASRVRMSNMNEVHQFRTLVELN</sequence>
<evidence type="ECO:0000313" key="2">
    <source>
        <dbReference type="EMBL" id="MBH5391071.1"/>
    </source>
</evidence>
<proteinExistence type="predicted"/>
<gene>
    <name evidence="2" type="ORF">H1B27_33060</name>
</gene>
<dbReference type="InterPro" id="IPR038488">
    <property type="entry name" value="Integrase_DNA-bd_sf"/>
</dbReference>
<keyword evidence="3" id="KW-1185">Reference proteome</keyword>
<dbReference type="RefSeq" id="WP_197968916.1">
    <property type="nucleotide sequence ID" value="NZ_JACEGD010000040.1"/>
</dbReference>
<name>A0ABS0PCW6_9BRAD</name>
<dbReference type="Proteomes" id="UP001194539">
    <property type="component" value="Unassembled WGS sequence"/>
</dbReference>
<comment type="caution">
    <text evidence="2">The sequence shown here is derived from an EMBL/GenBank/DDBJ whole genome shotgun (WGS) entry which is preliminary data.</text>
</comment>
<protein>
    <submittedName>
        <fullName evidence="2">DUF4102 domain-containing protein</fullName>
    </submittedName>
</protein>
<reference evidence="2 3" key="1">
    <citation type="submission" date="2020-07" db="EMBL/GenBank/DDBJ databases">
        <title>Bradyrhizobium diversity isolated from nodules of indigenous legumes of Western Australia.</title>
        <authorList>
            <person name="Klepa M.S."/>
        </authorList>
    </citation>
    <scope>NUCLEOTIDE SEQUENCE [LARGE SCALE GENOMIC DNA]</scope>
    <source>
        <strain evidence="2 3">CNPSo 4019</strain>
    </source>
</reference>
<dbReference type="Gene3D" id="3.30.160.390">
    <property type="entry name" value="Integrase, DNA-binding domain"/>
    <property type="match status" value="1"/>
</dbReference>
<evidence type="ECO:0000313" key="3">
    <source>
        <dbReference type="Proteomes" id="UP001194539"/>
    </source>
</evidence>
<feature type="domain" description="Integrase DNA-binding" evidence="1">
    <location>
        <begin position="6"/>
        <end position="72"/>
    </location>
</feature>
<dbReference type="Pfam" id="PF13356">
    <property type="entry name" value="Arm-DNA-bind_3"/>
    <property type="match status" value="1"/>
</dbReference>